<evidence type="ECO:0000256" key="1">
    <source>
        <dbReference type="ARBA" id="ARBA00001946"/>
    </source>
</evidence>
<evidence type="ECO:0000256" key="2">
    <source>
        <dbReference type="ARBA" id="ARBA00005983"/>
    </source>
</evidence>
<keyword evidence="4" id="KW-0808">Transferase</keyword>
<keyword evidence="8" id="KW-0067">ATP-binding</keyword>
<evidence type="ECO:0000256" key="10">
    <source>
        <dbReference type="ARBA" id="ARBA00023098"/>
    </source>
</evidence>
<protein>
    <submittedName>
        <fullName evidence="14">Diacylglycerol kinase</fullName>
    </submittedName>
</protein>
<dbReference type="Gene3D" id="2.60.200.40">
    <property type="match status" value="1"/>
</dbReference>
<keyword evidence="10" id="KW-0443">Lipid metabolism</keyword>
<keyword evidence="3" id="KW-0444">Lipid biosynthesis</keyword>
<proteinExistence type="inferred from homology"/>
<keyword evidence="15" id="KW-1185">Reference proteome</keyword>
<dbReference type="EMBL" id="BMAY01000001">
    <property type="protein sequence ID" value="GFZ26329.1"/>
    <property type="molecule type" value="Genomic_DNA"/>
</dbReference>
<keyword evidence="9" id="KW-0460">Magnesium</keyword>
<dbReference type="RefSeq" id="WP_212780035.1">
    <property type="nucleotide sequence ID" value="NZ_BMAY01000001.1"/>
</dbReference>
<dbReference type="NCBIfam" id="NF009603">
    <property type="entry name" value="PRK13055.1"/>
    <property type="match status" value="1"/>
</dbReference>
<evidence type="ECO:0000256" key="7">
    <source>
        <dbReference type="ARBA" id="ARBA00022777"/>
    </source>
</evidence>
<dbReference type="InterPro" id="IPR017438">
    <property type="entry name" value="ATP-NAD_kinase_N"/>
</dbReference>
<reference evidence="14" key="1">
    <citation type="submission" date="2020-08" db="EMBL/GenBank/DDBJ databases">
        <title>Taxonomic study for Lactobacillus species isolated from hardwood bark.</title>
        <authorList>
            <person name="Tohno M."/>
            <person name="Tanizawa Y."/>
        </authorList>
    </citation>
    <scope>NUCLEOTIDE SEQUENCE</scope>
    <source>
        <strain evidence="14">B40</strain>
    </source>
</reference>
<dbReference type="NCBIfam" id="TIGR00147">
    <property type="entry name" value="YegS/Rv2252/BmrU family lipid kinase"/>
    <property type="match status" value="1"/>
</dbReference>
<dbReference type="InterPro" id="IPR050187">
    <property type="entry name" value="Lipid_Phosphate_FormReg"/>
</dbReference>
<dbReference type="AlphaFoldDB" id="A0A916QFF9"/>
<evidence type="ECO:0000256" key="12">
    <source>
        <dbReference type="ARBA" id="ARBA00023264"/>
    </source>
</evidence>
<accession>A0A916QFF9</accession>
<keyword evidence="5" id="KW-0479">Metal-binding</keyword>
<evidence type="ECO:0000256" key="9">
    <source>
        <dbReference type="ARBA" id="ARBA00022842"/>
    </source>
</evidence>
<dbReference type="PANTHER" id="PTHR12358">
    <property type="entry name" value="SPHINGOSINE KINASE"/>
    <property type="match status" value="1"/>
</dbReference>
<evidence type="ECO:0000313" key="14">
    <source>
        <dbReference type="EMBL" id="GFZ26329.1"/>
    </source>
</evidence>
<dbReference type="GO" id="GO:0008654">
    <property type="term" value="P:phospholipid biosynthetic process"/>
    <property type="evidence" value="ECO:0007669"/>
    <property type="project" value="UniProtKB-KW"/>
</dbReference>
<evidence type="ECO:0000256" key="8">
    <source>
        <dbReference type="ARBA" id="ARBA00022840"/>
    </source>
</evidence>
<dbReference type="SUPFAM" id="SSF111331">
    <property type="entry name" value="NAD kinase/diacylglycerol kinase-like"/>
    <property type="match status" value="1"/>
</dbReference>
<dbReference type="InterPro" id="IPR016064">
    <property type="entry name" value="NAD/diacylglycerol_kinase_sf"/>
</dbReference>
<gene>
    <name evidence="14" type="ORF">LCB40_02090</name>
</gene>
<keyword evidence="12" id="KW-1208">Phospholipid metabolism</keyword>
<keyword evidence="11" id="KW-0594">Phospholipid biosynthesis</keyword>
<evidence type="ECO:0000256" key="5">
    <source>
        <dbReference type="ARBA" id="ARBA00022723"/>
    </source>
</evidence>
<dbReference type="Pfam" id="PF00781">
    <property type="entry name" value="DAGK_cat"/>
    <property type="match status" value="1"/>
</dbReference>
<dbReference type="GO" id="GO:0005886">
    <property type="term" value="C:plasma membrane"/>
    <property type="evidence" value="ECO:0007669"/>
    <property type="project" value="TreeGrafter"/>
</dbReference>
<dbReference type="InterPro" id="IPR005218">
    <property type="entry name" value="Diacylglycerol/lipid_kinase"/>
</dbReference>
<dbReference type="SMART" id="SM00046">
    <property type="entry name" value="DAGKc"/>
    <property type="match status" value="1"/>
</dbReference>
<organism evidence="14 15">
    <name type="scientific">Lactobacillus corticis</name>
    <dbReference type="NCBI Taxonomy" id="2201249"/>
    <lineage>
        <taxon>Bacteria</taxon>
        <taxon>Bacillati</taxon>
        <taxon>Bacillota</taxon>
        <taxon>Bacilli</taxon>
        <taxon>Lactobacillales</taxon>
        <taxon>Lactobacillaceae</taxon>
        <taxon>Lactobacillus</taxon>
    </lineage>
</organism>
<name>A0A916QFF9_9LACO</name>
<evidence type="ECO:0000256" key="11">
    <source>
        <dbReference type="ARBA" id="ARBA00023209"/>
    </source>
</evidence>
<dbReference type="GO" id="GO:0005524">
    <property type="term" value="F:ATP binding"/>
    <property type="evidence" value="ECO:0007669"/>
    <property type="project" value="UniProtKB-KW"/>
</dbReference>
<feature type="domain" description="DAGKc" evidence="13">
    <location>
        <begin position="1"/>
        <end position="134"/>
    </location>
</feature>
<evidence type="ECO:0000313" key="15">
    <source>
        <dbReference type="Proteomes" id="UP000677218"/>
    </source>
</evidence>
<comment type="cofactor">
    <cofactor evidence="1">
        <name>Mg(2+)</name>
        <dbReference type="ChEBI" id="CHEBI:18420"/>
    </cofactor>
</comment>
<evidence type="ECO:0000256" key="6">
    <source>
        <dbReference type="ARBA" id="ARBA00022741"/>
    </source>
</evidence>
<dbReference type="Pfam" id="PF19279">
    <property type="entry name" value="YegS_C"/>
    <property type="match status" value="1"/>
</dbReference>
<evidence type="ECO:0000259" key="13">
    <source>
        <dbReference type="PROSITE" id="PS50146"/>
    </source>
</evidence>
<dbReference type="Gene3D" id="3.40.50.10330">
    <property type="entry name" value="Probable inorganic polyphosphate/atp-NAD kinase, domain 1"/>
    <property type="match status" value="1"/>
</dbReference>
<dbReference type="InterPro" id="IPR045540">
    <property type="entry name" value="YegS/DAGK_C"/>
</dbReference>
<comment type="similarity">
    <text evidence="2">Belongs to the diacylglycerol/lipid kinase family.</text>
</comment>
<evidence type="ECO:0000256" key="4">
    <source>
        <dbReference type="ARBA" id="ARBA00022679"/>
    </source>
</evidence>
<evidence type="ECO:0000256" key="3">
    <source>
        <dbReference type="ARBA" id="ARBA00022516"/>
    </source>
</evidence>
<comment type="caution">
    <text evidence="14">The sequence shown here is derived from an EMBL/GenBank/DDBJ whole genome shotgun (WGS) entry which is preliminary data.</text>
</comment>
<dbReference type="InterPro" id="IPR001206">
    <property type="entry name" value="Diacylglycerol_kinase_cat_dom"/>
</dbReference>
<dbReference type="PROSITE" id="PS50146">
    <property type="entry name" value="DAGK"/>
    <property type="match status" value="1"/>
</dbReference>
<dbReference type="GO" id="GO:0004143">
    <property type="term" value="F:ATP-dependent diacylglycerol kinase activity"/>
    <property type="evidence" value="ECO:0007669"/>
    <property type="project" value="TreeGrafter"/>
</dbReference>
<keyword evidence="6" id="KW-0547">Nucleotide-binding</keyword>
<keyword evidence="7 14" id="KW-0418">Kinase</keyword>
<sequence length="312" mass="33900">MTRKARLIYNPVSGHEQMPKAVADILDVLEQAGYEASAFRTTPEENSAKNEATRVAEAGFELVVAAGGDGTINEVVNGLAFLENPPKVAIIPAGTTNDFARALGIPRDDPVKAARVVLDQHTLKMDIGKAAFQDHDNYFVNIAAGGSLTELTYGVPSEIKSALGYSAYLIKGAEMLPHLTENHMRLTYDEGVYEGKLSMFLLGMTNSIGGFEQIMPDAQLSDGLFQLIVVKPADPANLLRLMALALNGRHVDDPNIIYTKTKNLKVELIGESADKPLPVNLDGEIGGYCPVEFTNLHRRIEFFVGQTKNITK</sequence>
<dbReference type="PANTHER" id="PTHR12358:SF106">
    <property type="entry name" value="LIPID KINASE YEGS"/>
    <property type="match status" value="1"/>
</dbReference>
<dbReference type="GO" id="GO:0046872">
    <property type="term" value="F:metal ion binding"/>
    <property type="evidence" value="ECO:0007669"/>
    <property type="project" value="UniProtKB-KW"/>
</dbReference>
<dbReference type="Proteomes" id="UP000677218">
    <property type="component" value="Unassembled WGS sequence"/>
</dbReference>